<reference evidence="5" key="2">
    <citation type="submission" date="2020-05" db="UniProtKB">
        <authorList>
            <consortium name="EnsemblMetazoa"/>
        </authorList>
    </citation>
    <scope>IDENTIFICATION</scope>
    <source>
        <strain evidence="5">WRAIR2</strain>
    </source>
</reference>
<keyword evidence="6" id="KW-1185">Reference proteome</keyword>
<dbReference type="PANTHER" id="PTHR22803">
    <property type="entry name" value="MANNOSE, PHOSPHOLIPASE, LECTIN RECEPTOR RELATED"/>
    <property type="match status" value="1"/>
</dbReference>
<protein>
    <recommendedName>
        <fullName evidence="4">C-type lectin domain-containing protein</fullName>
    </recommendedName>
</protein>
<evidence type="ECO:0000259" key="4">
    <source>
        <dbReference type="PROSITE" id="PS50041"/>
    </source>
</evidence>
<feature type="transmembrane region" description="Helical" evidence="2">
    <location>
        <begin position="281"/>
        <end position="302"/>
    </location>
</feature>
<dbReference type="Pfam" id="PF00059">
    <property type="entry name" value="Lectin_C"/>
    <property type="match status" value="4"/>
</dbReference>
<keyword evidence="1" id="KW-1015">Disulfide bond</keyword>
<dbReference type="Proteomes" id="UP000075884">
    <property type="component" value="Unassembled WGS sequence"/>
</dbReference>
<dbReference type="InterPro" id="IPR050111">
    <property type="entry name" value="C-type_lectin/snaclec_domain"/>
</dbReference>
<feature type="domain" description="C-type lectin" evidence="4">
    <location>
        <begin position="30"/>
        <end position="135"/>
    </location>
</feature>
<dbReference type="InterPro" id="IPR001304">
    <property type="entry name" value="C-type_lectin-like"/>
</dbReference>
<dbReference type="InterPro" id="IPR016186">
    <property type="entry name" value="C-type_lectin-like/link_sf"/>
</dbReference>
<dbReference type="SMART" id="SM00034">
    <property type="entry name" value="CLECT"/>
    <property type="match status" value="4"/>
</dbReference>
<dbReference type="InterPro" id="IPR016187">
    <property type="entry name" value="CTDL_fold"/>
</dbReference>
<feature type="domain" description="C-type lectin" evidence="4">
    <location>
        <begin position="310"/>
        <end position="406"/>
    </location>
</feature>
<feature type="chain" id="PRO_5008130268" description="C-type lectin domain-containing protein" evidence="3">
    <location>
        <begin position="21"/>
        <end position="535"/>
    </location>
</feature>
<feature type="domain" description="C-type lectin" evidence="4">
    <location>
        <begin position="410"/>
        <end position="522"/>
    </location>
</feature>
<accession>A0A182NPC9</accession>
<organism evidence="5 6">
    <name type="scientific">Anopheles dirus</name>
    <dbReference type="NCBI Taxonomy" id="7168"/>
    <lineage>
        <taxon>Eukaryota</taxon>
        <taxon>Metazoa</taxon>
        <taxon>Ecdysozoa</taxon>
        <taxon>Arthropoda</taxon>
        <taxon>Hexapoda</taxon>
        <taxon>Insecta</taxon>
        <taxon>Pterygota</taxon>
        <taxon>Neoptera</taxon>
        <taxon>Endopterygota</taxon>
        <taxon>Diptera</taxon>
        <taxon>Nematocera</taxon>
        <taxon>Culicoidea</taxon>
        <taxon>Culicidae</taxon>
        <taxon>Anophelinae</taxon>
        <taxon>Anopheles</taxon>
    </lineage>
</organism>
<dbReference type="PROSITE" id="PS50041">
    <property type="entry name" value="C_TYPE_LECTIN_2"/>
    <property type="match status" value="4"/>
</dbReference>
<evidence type="ECO:0000256" key="3">
    <source>
        <dbReference type="SAM" id="SignalP"/>
    </source>
</evidence>
<keyword evidence="3" id="KW-0732">Signal</keyword>
<evidence type="ECO:0000256" key="2">
    <source>
        <dbReference type="SAM" id="Phobius"/>
    </source>
</evidence>
<dbReference type="EnsemblMetazoa" id="ADIR009514-RA">
    <property type="protein sequence ID" value="ADIR009514-PA"/>
    <property type="gene ID" value="ADIR009514"/>
</dbReference>
<dbReference type="CDD" id="cd00037">
    <property type="entry name" value="CLECT"/>
    <property type="match status" value="3"/>
</dbReference>
<proteinExistence type="predicted"/>
<evidence type="ECO:0000313" key="6">
    <source>
        <dbReference type="Proteomes" id="UP000075884"/>
    </source>
</evidence>
<keyword evidence="2" id="KW-0472">Membrane</keyword>
<feature type="signal peptide" evidence="3">
    <location>
        <begin position="1"/>
        <end position="20"/>
    </location>
</feature>
<dbReference type="AlphaFoldDB" id="A0A182NPC9"/>
<dbReference type="PROSITE" id="PS00615">
    <property type="entry name" value="C_TYPE_LECTIN_1"/>
    <property type="match status" value="1"/>
</dbReference>
<keyword evidence="2" id="KW-0812">Transmembrane</keyword>
<evidence type="ECO:0000313" key="5">
    <source>
        <dbReference type="EnsemblMetazoa" id="ADIR009514-PA"/>
    </source>
</evidence>
<feature type="domain" description="C-type lectin" evidence="4">
    <location>
        <begin position="169"/>
        <end position="287"/>
    </location>
</feature>
<dbReference type="InterPro" id="IPR018378">
    <property type="entry name" value="C-type_lectin_CS"/>
</dbReference>
<reference evidence="6" key="1">
    <citation type="submission" date="2013-03" db="EMBL/GenBank/DDBJ databases">
        <title>The Genome Sequence of Anopheles dirus WRAIR2.</title>
        <authorList>
            <consortium name="The Broad Institute Genomics Platform"/>
            <person name="Neafsey D.E."/>
            <person name="Walton C."/>
            <person name="Walker B."/>
            <person name="Young S.K."/>
            <person name="Zeng Q."/>
            <person name="Gargeya S."/>
            <person name="Fitzgerald M."/>
            <person name="Haas B."/>
            <person name="Abouelleil A."/>
            <person name="Allen A.W."/>
            <person name="Alvarado L."/>
            <person name="Arachchi H.M."/>
            <person name="Berlin A.M."/>
            <person name="Chapman S.B."/>
            <person name="Gainer-Dewar J."/>
            <person name="Goldberg J."/>
            <person name="Griggs A."/>
            <person name="Gujja S."/>
            <person name="Hansen M."/>
            <person name="Howarth C."/>
            <person name="Imamovic A."/>
            <person name="Ireland A."/>
            <person name="Larimer J."/>
            <person name="McCowan C."/>
            <person name="Murphy C."/>
            <person name="Pearson M."/>
            <person name="Poon T.W."/>
            <person name="Priest M."/>
            <person name="Roberts A."/>
            <person name="Saif S."/>
            <person name="Shea T."/>
            <person name="Sisk P."/>
            <person name="Sykes S."/>
            <person name="Wortman J."/>
            <person name="Nusbaum C."/>
            <person name="Birren B."/>
        </authorList>
    </citation>
    <scope>NUCLEOTIDE SEQUENCE [LARGE SCALE GENOMIC DNA]</scope>
    <source>
        <strain evidence="6">WRAIR2</strain>
    </source>
</reference>
<keyword evidence="2" id="KW-1133">Transmembrane helix</keyword>
<name>A0A182NPC9_9DIPT</name>
<sequence length="535" mass="58478">MTSKLLVVTVCLALFAIAEAHGDRKGFKRYIAYKRNINFFTAWQTCRLMGGHLASIESADENARVVDAIKAVGNINKDWFIGGTDIGIEGRFVWIGTNKEITSSTYRNWNNGEPNNSGGNEDCTAMGTKWNDIGCYSDVEGFVMNTGWIVLAIVAIAASTLPTTLALRYTVHTTKVSFYEAWTQCISNGGRLAAPETAQQNDAIWNAIKKAGASGSHWLAGTDNGFEGSWIWITSGVPVGIVNGYQNWDLGEPNNALNGENCLILGYNGTPMWYDAGCDVLYNYTMALKVWFLTLCLALFAFEVNGYKRYVAYNHVSSNFFAAWQTCRQYGGHLASIESAAENARVEAAIKAVGSISSTWLIGGTDIGIEGRFVWIGLNKEITSTAYKNWGTGKPSTSGNTDCMTMGGTTGYKTYVAYKRTVEWFTAWQMCRLYGGYLAAIETAEENALAAQAIRDAGSLAKQWFIGATDIGIEGRFVWIGLHKELKYTNWATGEPNNGVKEDCMAMGGATARSKWSDVTCDLAVDGFVCAFNVQ</sequence>
<dbReference type="VEuPathDB" id="VectorBase:ADIR009514"/>
<dbReference type="SUPFAM" id="SSF56436">
    <property type="entry name" value="C-type lectin-like"/>
    <property type="match status" value="4"/>
</dbReference>
<dbReference type="STRING" id="7168.A0A182NPC9"/>
<evidence type="ECO:0000256" key="1">
    <source>
        <dbReference type="ARBA" id="ARBA00023157"/>
    </source>
</evidence>
<dbReference type="Gene3D" id="3.10.100.10">
    <property type="entry name" value="Mannose-Binding Protein A, subunit A"/>
    <property type="match status" value="4"/>
</dbReference>